<feature type="transmembrane region" description="Helical" evidence="1">
    <location>
        <begin position="50"/>
        <end position="68"/>
    </location>
</feature>
<dbReference type="RefSeq" id="WP_012738876.1">
    <property type="nucleotide sequence ID" value="NC_012778.1"/>
</dbReference>
<keyword evidence="1" id="KW-0812">Transmembrane</keyword>
<evidence type="ECO:0000313" key="2">
    <source>
        <dbReference type="EMBL" id="ACR71640.1"/>
    </source>
</evidence>
<dbReference type="HOGENOM" id="CLU_024120_0_0_9"/>
<feature type="transmembrane region" description="Helical" evidence="1">
    <location>
        <begin position="12"/>
        <end position="30"/>
    </location>
</feature>
<feature type="transmembrane region" description="Helical" evidence="1">
    <location>
        <begin position="468"/>
        <end position="486"/>
    </location>
</feature>
<evidence type="ECO:0000256" key="1">
    <source>
        <dbReference type="SAM" id="Phobius"/>
    </source>
</evidence>
<feature type="transmembrane region" description="Helical" evidence="1">
    <location>
        <begin position="166"/>
        <end position="184"/>
    </location>
</feature>
<proteinExistence type="predicted"/>
<feature type="transmembrane region" description="Helical" evidence="1">
    <location>
        <begin position="441"/>
        <end position="462"/>
    </location>
</feature>
<evidence type="ECO:0000313" key="3">
    <source>
        <dbReference type="Proteomes" id="UP000001476"/>
    </source>
</evidence>
<feature type="transmembrane region" description="Helical" evidence="1">
    <location>
        <begin position="493"/>
        <end position="516"/>
    </location>
</feature>
<organism evidence="2 3">
    <name type="scientific">Lachnospira eligens (strain ATCC 27750 / DSM 3376 / VPI C15-48 / C15-B4)</name>
    <name type="common">Eubacterium eligens</name>
    <dbReference type="NCBI Taxonomy" id="515620"/>
    <lineage>
        <taxon>Bacteria</taxon>
        <taxon>Bacillati</taxon>
        <taxon>Bacillota</taxon>
        <taxon>Clostridia</taxon>
        <taxon>Lachnospirales</taxon>
        <taxon>Lachnospiraceae</taxon>
        <taxon>Lachnospira</taxon>
    </lineage>
</organism>
<reference evidence="2 3" key="1">
    <citation type="journal article" date="2009" name="Proc. Natl. Acad. Sci. U.S.A.">
        <title>Characterizing a model human gut microbiota composed of members of its two dominant bacterial phyla.</title>
        <authorList>
            <person name="Mahowald M.A."/>
            <person name="Rey F.E."/>
            <person name="Seedorf H."/>
            <person name="Turnbaugh P.J."/>
            <person name="Fulton R.S."/>
            <person name="Wollam A."/>
            <person name="Shah N."/>
            <person name="Wang C."/>
            <person name="Magrini V."/>
            <person name="Wilson R.K."/>
            <person name="Cantarel B.L."/>
            <person name="Coutinho P.M."/>
            <person name="Henrissat B."/>
            <person name="Crock L.W."/>
            <person name="Russell A."/>
            <person name="Verberkmoes N.C."/>
            <person name="Hettich R.L."/>
            <person name="Gordon J.I."/>
        </authorList>
    </citation>
    <scope>NUCLEOTIDE SEQUENCE [LARGE SCALE GENOMIC DNA]</scope>
    <source>
        <strain evidence="3">ATCC 27750 / DSM 3376 / VPI C15-48 / C15-B4</strain>
    </source>
</reference>
<accession>C4Z4F6</accession>
<feature type="transmembrane region" description="Helical" evidence="1">
    <location>
        <begin position="89"/>
        <end position="108"/>
    </location>
</feature>
<keyword evidence="3" id="KW-1185">Reference proteome</keyword>
<feature type="transmembrane region" description="Helical" evidence="1">
    <location>
        <begin position="222"/>
        <end position="240"/>
    </location>
</feature>
<dbReference type="EMBL" id="CP001104">
    <property type="protein sequence ID" value="ACR71640.1"/>
    <property type="molecule type" value="Genomic_DNA"/>
</dbReference>
<sequence>MSKVLYSIYRYTVLGLFLVINIWLFLLSIFSTSKMTTDASEYTYYTGDYVWVHLIVLACIAVLTYILVKKKLFIILNRYLTDNDKAFRKVRNICLIIIGITGAVWVILTQSHAGADQYYVLDAAAGLRSHDYTMFMRDGYIAKYTNQIGLLFIEYIIGFVVGDYNYIFWQLLNVIMIVFTYKMLADLFSIWKLPRLASVLFLVLGILFFPWTLYSVFIYGNIAGLFFAVMAFKYTMLFVGASNTDNSIHISYIAVTGAAMMMSVMVKSNYLIFMIALILYTIAETLRHKNIQIILVTCAIAAGFAIQAVFPKLIIEKISGYNLDNGASSWTWIDMGLHSTTATVYADGWYNSRIASLYERNDYDSKKEAQAAKADIKGYINNYKSDPNAFTSFLSKKIASQWNNPGFQCFWITNVRNSSITQSGFITDILSLKGGIPFMNYLNILQSIILFGSMLYAVYALFFNSAPVSTVLPLTFIGGFIFHIFWEGKCQYTLPYFVLLLPLSIIGFFYMAKVFIDFSKKNIYHCAAGLIVLILVTIIFNHFIIINHDNKSYKEYKDYTIKVESGEITETDN</sequence>
<dbReference type="Proteomes" id="UP000001476">
    <property type="component" value="Chromosome"/>
</dbReference>
<name>C4Z4F6_LACE2</name>
<dbReference type="STRING" id="515620.EUBELI_00627"/>
<gene>
    <name evidence="2" type="ordered locus">EUBELI_00627</name>
</gene>
<feature type="transmembrane region" description="Helical" evidence="1">
    <location>
        <begin position="522"/>
        <end position="544"/>
    </location>
</feature>
<feature type="transmembrane region" description="Helical" evidence="1">
    <location>
        <begin position="252"/>
        <end position="279"/>
    </location>
</feature>
<evidence type="ECO:0008006" key="4">
    <source>
        <dbReference type="Google" id="ProtNLM"/>
    </source>
</evidence>
<dbReference type="GeneID" id="41355379"/>
<keyword evidence="1" id="KW-1133">Transmembrane helix</keyword>
<keyword evidence="1" id="KW-0472">Membrane</keyword>
<dbReference type="KEGG" id="eel:EUBELI_00627"/>
<feature type="transmembrane region" description="Helical" evidence="1">
    <location>
        <begin position="196"/>
        <end position="216"/>
    </location>
</feature>
<feature type="transmembrane region" description="Helical" evidence="1">
    <location>
        <begin position="291"/>
        <end position="310"/>
    </location>
</feature>
<protein>
    <recommendedName>
        <fullName evidence="4">Glycosyltransferase RgtA/B/C/D-like domain-containing protein</fullName>
    </recommendedName>
</protein>
<dbReference type="AlphaFoldDB" id="C4Z4F6"/>
<dbReference type="eggNOG" id="ENOG5030PK1">
    <property type="taxonomic scope" value="Bacteria"/>
</dbReference>